<dbReference type="GO" id="GO:0005886">
    <property type="term" value="C:plasma membrane"/>
    <property type="evidence" value="ECO:0007669"/>
    <property type="project" value="UniProtKB-SubCell"/>
</dbReference>
<dbReference type="AlphaFoldDB" id="A0A9Q9S594"/>
<keyword evidence="3 9" id="KW-0813">Transport</keyword>
<evidence type="ECO:0000313" key="12">
    <source>
        <dbReference type="Proteomes" id="UP000318567"/>
    </source>
</evidence>
<dbReference type="Pfam" id="PF01061">
    <property type="entry name" value="ABC2_membrane"/>
    <property type="match status" value="1"/>
</dbReference>
<name>A0A9Q9S594_9ENTR</name>
<dbReference type="PROSITE" id="PS51012">
    <property type="entry name" value="ABC_TM2"/>
    <property type="match status" value="1"/>
</dbReference>
<protein>
    <recommendedName>
        <fullName evidence="9">Transport permease protein</fullName>
    </recommendedName>
</protein>
<keyword evidence="8 9" id="KW-0472">Membrane</keyword>
<comment type="subcellular location">
    <subcellularLocation>
        <location evidence="1 9">Cell inner membrane</location>
        <topology evidence="1 9">Multi-pass membrane protein</topology>
    </subcellularLocation>
</comment>
<evidence type="ECO:0000256" key="8">
    <source>
        <dbReference type="ARBA" id="ARBA00023136"/>
    </source>
</evidence>
<gene>
    <name evidence="11" type="primary">tagG</name>
    <name evidence="11" type="ORF">SB6410_05032</name>
</gene>
<dbReference type="EMBL" id="CABGGO010000005">
    <property type="protein sequence ID" value="VUS35633.1"/>
    <property type="molecule type" value="Genomic_DNA"/>
</dbReference>
<evidence type="ECO:0000259" key="10">
    <source>
        <dbReference type="PROSITE" id="PS51012"/>
    </source>
</evidence>
<dbReference type="InterPro" id="IPR013525">
    <property type="entry name" value="ABC2_TM"/>
</dbReference>
<dbReference type="RefSeq" id="WP_142445028.1">
    <property type="nucleotide sequence ID" value="NZ_CABGGO010000005.1"/>
</dbReference>
<accession>A0A9Q9S594</accession>
<dbReference type="GO" id="GO:0140359">
    <property type="term" value="F:ABC-type transporter activity"/>
    <property type="evidence" value="ECO:0007669"/>
    <property type="project" value="InterPro"/>
</dbReference>
<feature type="transmembrane region" description="Helical" evidence="9">
    <location>
        <begin position="136"/>
        <end position="164"/>
    </location>
</feature>
<evidence type="ECO:0000313" key="11">
    <source>
        <dbReference type="EMBL" id="VUS35633.1"/>
    </source>
</evidence>
<evidence type="ECO:0000256" key="5">
    <source>
        <dbReference type="ARBA" id="ARBA00022519"/>
    </source>
</evidence>
<comment type="similarity">
    <text evidence="2 9">Belongs to the ABC-2 integral membrane protein family.</text>
</comment>
<reference evidence="11 12" key="1">
    <citation type="submission" date="2019-07" db="EMBL/GenBank/DDBJ databases">
        <authorList>
            <person name="Brisse S."/>
            <person name="Rodrigues C."/>
            <person name="Thorpe H."/>
        </authorList>
    </citation>
    <scope>NUCLEOTIDE SEQUENCE [LARGE SCALE GENOMIC DNA]</scope>
    <source>
        <strain evidence="11">SB6410</strain>
    </source>
</reference>
<evidence type="ECO:0000256" key="6">
    <source>
        <dbReference type="ARBA" id="ARBA00022692"/>
    </source>
</evidence>
<feature type="domain" description="ABC transmembrane type-2" evidence="10">
    <location>
        <begin position="29"/>
        <end position="247"/>
    </location>
</feature>
<feature type="transmembrane region" description="Helical" evidence="9">
    <location>
        <begin position="171"/>
        <end position="189"/>
    </location>
</feature>
<feature type="transmembrane region" description="Helical" evidence="9">
    <location>
        <begin position="112"/>
        <end position="130"/>
    </location>
</feature>
<comment type="caution">
    <text evidence="11">The sequence shown here is derived from an EMBL/GenBank/DDBJ whole genome shotgun (WGS) entry which is preliminary data.</text>
</comment>
<keyword evidence="5" id="KW-0997">Cell inner membrane</keyword>
<evidence type="ECO:0000256" key="2">
    <source>
        <dbReference type="ARBA" id="ARBA00007783"/>
    </source>
</evidence>
<evidence type="ECO:0000256" key="3">
    <source>
        <dbReference type="ARBA" id="ARBA00022448"/>
    </source>
</evidence>
<evidence type="ECO:0000256" key="9">
    <source>
        <dbReference type="RuleBase" id="RU361157"/>
    </source>
</evidence>
<keyword evidence="7 9" id="KW-1133">Transmembrane helix</keyword>
<evidence type="ECO:0000256" key="1">
    <source>
        <dbReference type="ARBA" id="ARBA00004429"/>
    </source>
</evidence>
<keyword evidence="6 9" id="KW-0812">Transmembrane</keyword>
<dbReference type="PANTHER" id="PTHR30413">
    <property type="entry name" value="INNER MEMBRANE TRANSPORT PERMEASE"/>
    <property type="match status" value="1"/>
</dbReference>
<keyword evidence="4 9" id="KW-1003">Cell membrane</keyword>
<feature type="transmembrane region" description="Helical" evidence="9">
    <location>
        <begin position="69"/>
        <end position="91"/>
    </location>
</feature>
<dbReference type="GO" id="GO:0015920">
    <property type="term" value="P:lipopolysaccharide transport"/>
    <property type="evidence" value="ECO:0007669"/>
    <property type="project" value="TreeGrafter"/>
</dbReference>
<feature type="transmembrane region" description="Helical" evidence="9">
    <location>
        <begin position="225"/>
        <end position="244"/>
    </location>
</feature>
<sequence>MKYNLGYLFDLLVVITNKDLKVRYKSSVFGYLWSIANPLLFAMIYYFIFKLIMRVQIPNYTLFLITGLFPWQWFASSATNSLFSFIANAQIIKKTVFPRSVIPLSNVMMEGLHFLCTIPVIVAFLFVYGMRPSFSWLWGIPLIAIGQVIFTFGVSIIFSTLNLFFRDLERFVTLGIMLMFYCTPILYASDMIPAKYSWVIDYNPLASMILSWRNLFMDGVLNYEHISVLYLTGIVLTVIGLSIFNKLKYRFAEIL</sequence>
<feature type="transmembrane region" description="Helical" evidence="9">
    <location>
        <begin position="28"/>
        <end position="49"/>
    </location>
</feature>
<dbReference type="PANTHER" id="PTHR30413:SF8">
    <property type="entry name" value="TRANSPORT PERMEASE PROTEIN"/>
    <property type="match status" value="1"/>
</dbReference>
<dbReference type="Proteomes" id="UP000318567">
    <property type="component" value="Unassembled WGS sequence"/>
</dbReference>
<proteinExistence type="inferred from homology"/>
<evidence type="ECO:0000256" key="4">
    <source>
        <dbReference type="ARBA" id="ARBA00022475"/>
    </source>
</evidence>
<organism evidence="11 12">
    <name type="scientific">Klebsiella pasteurii</name>
    <dbReference type="NCBI Taxonomy" id="2587529"/>
    <lineage>
        <taxon>Bacteria</taxon>
        <taxon>Pseudomonadati</taxon>
        <taxon>Pseudomonadota</taxon>
        <taxon>Gammaproteobacteria</taxon>
        <taxon>Enterobacterales</taxon>
        <taxon>Enterobacteriaceae</taxon>
        <taxon>Klebsiella/Raoultella group</taxon>
        <taxon>Klebsiella</taxon>
    </lineage>
</organism>
<dbReference type="InterPro" id="IPR047817">
    <property type="entry name" value="ABC2_TM_bact-type"/>
</dbReference>
<evidence type="ECO:0000256" key="7">
    <source>
        <dbReference type="ARBA" id="ARBA00022989"/>
    </source>
</evidence>